<feature type="chain" id="PRO_5037388723" description="Excalibur calcium-binding domain-containing protein" evidence="2">
    <location>
        <begin position="26"/>
        <end position="88"/>
    </location>
</feature>
<dbReference type="InterPro" id="IPR008613">
    <property type="entry name" value="Excalibur_Ca-bd_domain"/>
</dbReference>
<reference evidence="4" key="1">
    <citation type="journal article" date="2014" name="Int. J. Syst. Evol. Microbiol.">
        <title>Complete genome sequence of Corynebacterium casei LMG S-19264T (=DSM 44701T), isolated from a smear-ripened cheese.</title>
        <authorList>
            <consortium name="US DOE Joint Genome Institute (JGI-PGF)"/>
            <person name="Walter F."/>
            <person name="Albersmeier A."/>
            <person name="Kalinowski J."/>
            <person name="Ruckert C."/>
        </authorList>
    </citation>
    <scope>NUCLEOTIDE SEQUENCE</scope>
    <source>
        <strain evidence="4">CGMCC 1.16067</strain>
    </source>
</reference>
<feature type="region of interest" description="Disordered" evidence="1">
    <location>
        <begin position="68"/>
        <end position="88"/>
    </location>
</feature>
<organism evidence="4 5">
    <name type="scientific">Marmoricola endophyticus</name>
    <dbReference type="NCBI Taxonomy" id="2040280"/>
    <lineage>
        <taxon>Bacteria</taxon>
        <taxon>Bacillati</taxon>
        <taxon>Actinomycetota</taxon>
        <taxon>Actinomycetes</taxon>
        <taxon>Propionibacteriales</taxon>
        <taxon>Nocardioidaceae</taxon>
        <taxon>Marmoricola</taxon>
    </lineage>
</organism>
<feature type="domain" description="Excalibur calcium-binding" evidence="3">
    <location>
        <begin position="31"/>
        <end position="86"/>
    </location>
</feature>
<gene>
    <name evidence="4" type="ORF">GCM10011519_32040</name>
</gene>
<keyword evidence="5" id="KW-1185">Reference proteome</keyword>
<dbReference type="RefSeq" id="WP_188780680.1">
    <property type="nucleotide sequence ID" value="NZ_BMKQ01000001.1"/>
</dbReference>
<protein>
    <recommendedName>
        <fullName evidence="3">Excalibur calcium-binding domain-containing protein</fullName>
    </recommendedName>
</protein>
<dbReference type="AlphaFoldDB" id="A0A917BSZ6"/>
<comment type="caution">
    <text evidence="4">The sequence shown here is derived from an EMBL/GenBank/DDBJ whole genome shotgun (WGS) entry which is preliminary data.</text>
</comment>
<dbReference type="EMBL" id="BMKQ01000001">
    <property type="protein sequence ID" value="GGF55700.1"/>
    <property type="molecule type" value="Genomic_DNA"/>
</dbReference>
<name>A0A917BSZ6_9ACTN</name>
<dbReference type="Proteomes" id="UP000649179">
    <property type="component" value="Unassembled WGS sequence"/>
</dbReference>
<dbReference type="Pfam" id="PF05901">
    <property type="entry name" value="Excalibur"/>
    <property type="match status" value="1"/>
</dbReference>
<feature type="compositionally biased region" description="Basic and acidic residues" evidence="1">
    <location>
        <begin position="74"/>
        <end position="88"/>
    </location>
</feature>
<dbReference type="SMART" id="SM00894">
    <property type="entry name" value="Excalibur"/>
    <property type="match status" value="1"/>
</dbReference>
<reference evidence="4" key="2">
    <citation type="submission" date="2020-09" db="EMBL/GenBank/DDBJ databases">
        <authorList>
            <person name="Sun Q."/>
            <person name="Zhou Y."/>
        </authorList>
    </citation>
    <scope>NUCLEOTIDE SEQUENCE</scope>
    <source>
        <strain evidence="4">CGMCC 1.16067</strain>
    </source>
</reference>
<evidence type="ECO:0000259" key="3">
    <source>
        <dbReference type="SMART" id="SM00894"/>
    </source>
</evidence>
<sequence>MLKKMLVVGATAGLLLAGTAHSADAAPKAREFKNCTQLNKTYHHGVGRPGAHDHTSGKPVTTFKRSAALYKANKKSDRDKDGIACEKR</sequence>
<evidence type="ECO:0000256" key="1">
    <source>
        <dbReference type="SAM" id="MobiDB-lite"/>
    </source>
</evidence>
<feature type="signal peptide" evidence="2">
    <location>
        <begin position="1"/>
        <end position="25"/>
    </location>
</feature>
<evidence type="ECO:0000256" key="2">
    <source>
        <dbReference type="SAM" id="SignalP"/>
    </source>
</evidence>
<evidence type="ECO:0000313" key="5">
    <source>
        <dbReference type="Proteomes" id="UP000649179"/>
    </source>
</evidence>
<accession>A0A917BSZ6</accession>
<evidence type="ECO:0000313" key="4">
    <source>
        <dbReference type="EMBL" id="GGF55700.1"/>
    </source>
</evidence>
<proteinExistence type="predicted"/>
<keyword evidence="2" id="KW-0732">Signal</keyword>